<dbReference type="PANTHER" id="PTHR23017:SF19">
    <property type="entry name" value="7TM GPCR SERPENTINE RECEPTOR CLASS X (SRX) DOMAIN-CONTAINING PROTEIN"/>
    <property type="match status" value="1"/>
</dbReference>
<keyword evidence="1" id="KW-0812">Transmembrane</keyword>
<feature type="transmembrane region" description="Helical" evidence="1">
    <location>
        <begin position="30"/>
        <end position="49"/>
    </location>
</feature>
<reference evidence="3 4" key="1">
    <citation type="submission" date="2018-11" db="EMBL/GenBank/DDBJ databases">
        <authorList>
            <consortium name="Pathogen Informatics"/>
        </authorList>
    </citation>
    <scope>NUCLEOTIDE SEQUENCE [LARGE SCALE GENOMIC DNA]</scope>
</reference>
<evidence type="ECO:0000256" key="1">
    <source>
        <dbReference type="SAM" id="Phobius"/>
    </source>
</evidence>
<name>A0A183FSM7_HELPZ</name>
<dbReference type="OrthoDB" id="5825164at2759"/>
<dbReference type="Gene3D" id="1.20.1070.10">
    <property type="entry name" value="Rhodopsin 7-helix transmembrane proteins"/>
    <property type="match status" value="1"/>
</dbReference>
<evidence type="ECO:0000313" key="5">
    <source>
        <dbReference type="WBParaSite" id="HPBE_0001096601-mRNA-1"/>
    </source>
</evidence>
<dbReference type="Pfam" id="PF10328">
    <property type="entry name" value="7TM_GPCR_Srx"/>
    <property type="match status" value="1"/>
</dbReference>
<dbReference type="SUPFAM" id="SSF81321">
    <property type="entry name" value="Family A G protein-coupled receptor-like"/>
    <property type="match status" value="1"/>
</dbReference>
<keyword evidence="4" id="KW-1185">Reference proteome</keyword>
<protein>
    <submittedName>
        <fullName evidence="5">7TM_GPCR_Srx domain-containing protein</fullName>
    </submittedName>
</protein>
<proteinExistence type="predicted"/>
<dbReference type="Proteomes" id="UP000050761">
    <property type="component" value="Unassembled WGS sequence"/>
</dbReference>
<dbReference type="AlphaFoldDB" id="A0A183FSM7"/>
<keyword evidence="1" id="KW-1133">Transmembrane helix</keyword>
<dbReference type="WBParaSite" id="HPBE_0001096601-mRNA-1">
    <property type="protein sequence ID" value="HPBE_0001096601-mRNA-1"/>
    <property type="gene ID" value="HPBE_0001096601"/>
</dbReference>
<gene>
    <name evidence="3" type="ORF">HPBE_LOCUS10967</name>
</gene>
<accession>A0A3P7YHW3</accession>
<keyword evidence="1" id="KW-0472">Membrane</keyword>
<sequence>MLANWLVVATSLRLPSMKNSFGRLLASQSISDAVFCTVFAFLYSTMVFFDVDALKRTAPQYGSVLLICYNVCIFSHLFISLNRLCAICWPLEFDICFR</sequence>
<dbReference type="InterPro" id="IPR019430">
    <property type="entry name" value="7TM_GPCR_serpentine_rcpt_Srx"/>
</dbReference>
<evidence type="ECO:0000313" key="3">
    <source>
        <dbReference type="EMBL" id="VDO86961.1"/>
    </source>
</evidence>
<evidence type="ECO:0000313" key="4">
    <source>
        <dbReference type="Proteomes" id="UP000050761"/>
    </source>
</evidence>
<feature type="transmembrane region" description="Helical" evidence="1">
    <location>
        <begin position="61"/>
        <end position="81"/>
    </location>
</feature>
<feature type="domain" description="7TM GPCR serpentine receptor class x (Srx)" evidence="2">
    <location>
        <begin position="2"/>
        <end position="97"/>
    </location>
</feature>
<evidence type="ECO:0000259" key="2">
    <source>
        <dbReference type="Pfam" id="PF10328"/>
    </source>
</evidence>
<organism evidence="4 5">
    <name type="scientific">Heligmosomoides polygyrus</name>
    <name type="common">Parasitic roundworm</name>
    <dbReference type="NCBI Taxonomy" id="6339"/>
    <lineage>
        <taxon>Eukaryota</taxon>
        <taxon>Metazoa</taxon>
        <taxon>Ecdysozoa</taxon>
        <taxon>Nematoda</taxon>
        <taxon>Chromadorea</taxon>
        <taxon>Rhabditida</taxon>
        <taxon>Rhabditina</taxon>
        <taxon>Rhabditomorpha</taxon>
        <taxon>Strongyloidea</taxon>
        <taxon>Heligmosomidae</taxon>
        <taxon>Heligmosomoides</taxon>
    </lineage>
</organism>
<dbReference type="PANTHER" id="PTHR23017">
    <property type="entry name" value="SERPENTINE RECEPTOR, CLASS X"/>
    <property type="match status" value="1"/>
</dbReference>
<dbReference type="EMBL" id="UZAH01026939">
    <property type="protein sequence ID" value="VDO86961.1"/>
    <property type="molecule type" value="Genomic_DNA"/>
</dbReference>
<reference evidence="5" key="2">
    <citation type="submission" date="2019-09" db="UniProtKB">
        <authorList>
            <consortium name="WormBaseParasite"/>
        </authorList>
    </citation>
    <scope>IDENTIFICATION</scope>
</reference>
<accession>A0A183FSM7</accession>